<protein>
    <submittedName>
        <fullName evidence="1">PK196R</fullName>
    </submittedName>
</protein>
<gene>
    <name evidence="1" type="primary">K196R</name>
</gene>
<organismHost>
    <name type="scientific">Phacochoerus africanus</name>
    <name type="common">Warthog</name>
    <dbReference type="NCBI Taxonomy" id="41426"/>
</organismHost>
<evidence type="ECO:0000313" key="1">
    <source>
        <dbReference type="EMBL" id="QII88908.1"/>
    </source>
</evidence>
<sequence>MAQKVPQIQKQRRVPPNLVLPEATPAKPMLLRPCIPGCSIQIWYILPDLQAFRFTRMERVLLQVYWRKKLHGQNEYIQEAYTWNNYPCAGTHVCRQNYVSYSLHLHARTFGKKSTLHTIYKKHSRQNYYNTLRYTATTQAMYNYTKHTVICRGISHRYPCSCHTCSAFFCRFITMPHLGRCRKNYYSCGTQCFLRAENVSIHRSYFSLLQLGYVYWPHLYAMYPTYCMLYCAYERRQDAYSCGRKCTVRIMLYQLSTKIHLLCSCNLLYI</sequence>
<organismHost>
    <name type="scientific">Potamochoerus larvatus</name>
    <name type="common">Bushpig</name>
    <dbReference type="NCBI Taxonomy" id="273792"/>
</organismHost>
<organismHost>
    <name type="scientific">Phacochoerus aethiopicus</name>
    <name type="common">Warthog</name>
    <dbReference type="NCBI Taxonomy" id="85517"/>
</organismHost>
<organismHost>
    <name type="scientific">Ornithodoros</name>
    <name type="common">relapsing fever ticks</name>
    <dbReference type="NCBI Taxonomy" id="6937"/>
</organismHost>
<accession>A0A6G7KU64</accession>
<organismHost>
    <name type="scientific">Sus scrofa</name>
    <name type="common">Pig</name>
    <dbReference type="NCBI Taxonomy" id="9823"/>
</organismHost>
<proteinExistence type="predicted"/>
<reference evidence="1" key="1">
    <citation type="submission" date="2019-11" db="EMBL/GenBank/DDBJ databases">
        <authorList>
            <person name="Ndlovu S.S."/>
            <person name="Carulei O."/>
        </authorList>
    </citation>
    <scope>NUCLEOTIDE SEQUENCE [LARGE SCALE GENOMIC DNA]</scope>
    <source>
        <strain evidence="1">RSA_2_2004</strain>
    </source>
</reference>
<organism evidence="1">
    <name type="scientific">African swine fever virus</name>
    <name type="common">ASFV</name>
    <dbReference type="NCBI Taxonomy" id="10497"/>
    <lineage>
        <taxon>Viruses</taxon>
        <taxon>Varidnaviria</taxon>
        <taxon>Bamfordvirae</taxon>
        <taxon>Nucleocytoviricota</taxon>
        <taxon>Pokkesviricetes</taxon>
        <taxon>Asfuvirales</taxon>
        <taxon>Asfarviridae</taxon>
        <taxon>Asfivirus</taxon>
        <taxon>Asfivirus haemorrhagiae</taxon>
    </lineage>
</organism>
<dbReference type="EMBL" id="MN641877">
    <property type="protein sequence ID" value="QII88908.1"/>
    <property type="molecule type" value="Genomic_DNA"/>
</dbReference>
<name>A0A6G7KU64_ASF</name>
<organismHost>
    <name type="scientific">Ornithodoros moubata</name>
    <name type="common">Soft tick</name>
    <name type="synonym">Argasid tick</name>
    <dbReference type="NCBI Taxonomy" id="6938"/>
</organismHost>